<accession>A0A166A4M3</accession>
<keyword evidence="3" id="KW-1185">Reference proteome</keyword>
<keyword evidence="1" id="KW-0732">Signal</keyword>
<dbReference type="EMBL" id="KV417666">
    <property type="protein sequence ID" value="KZP11246.1"/>
    <property type="molecule type" value="Genomic_DNA"/>
</dbReference>
<feature type="chain" id="PRO_5007870414" description="Secreted protein" evidence="1">
    <location>
        <begin position="26"/>
        <end position="70"/>
    </location>
</feature>
<proteinExistence type="predicted"/>
<dbReference type="AlphaFoldDB" id="A0A166A4M3"/>
<dbReference type="Proteomes" id="UP000076532">
    <property type="component" value="Unassembled WGS sequence"/>
</dbReference>
<evidence type="ECO:0000313" key="2">
    <source>
        <dbReference type="EMBL" id="KZP11246.1"/>
    </source>
</evidence>
<evidence type="ECO:0000256" key="1">
    <source>
        <dbReference type="SAM" id="SignalP"/>
    </source>
</evidence>
<sequence length="70" mass="7800">MRAPRPRHLLPSLNFLSSLLPSCYIARIIAPPYLKSQHAPSMGRKSSRNPVVQNLAWGWGCYRPRGVTAG</sequence>
<organism evidence="2 3">
    <name type="scientific">Athelia psychrophila</name>
    <dbReference type="NCBI Taxonomy" id="1759441"/>
    <lineage>
        <taxon>Eukaryota</taxon>
        <taxon>Fungi</taxon>
        <taxon>Dikarya</taxon>
        <taxon>Basidiomycota</taxon>
        <taxon>Agaricomycotina</taxon>
        <taxon>Agaricomycetes</taxon>
        <taxon>Agaricomycetidae</taxon>
        <taxon>Atheliales</taxon>
        <taxon>Atheliaceae</taxon>
        <taxon>Athelia</taxon>
    </lineage>
</organism>
<feature type="signal peptide" evidence="1">
    <location>
        <begin position="1"/>
        <end position="25"/>
    </location>
</feature>
<gene>
    <name evidence="2" type="ORF">FIBSPDRAFT_189757</name>
</gene>
<name>A0A166A4M3_9AGAM</name>
<evidence type="ECO:0000313" key="3">
    <source>
        <dbReference type="Proteomes" id="UP000076532"/>
    </source>
</evidence>
<reference evidence="2 3" key="1">
    <citation type="journal article" date="2016" name="Mol. Biol. Evol.">
        <title>Comparative Genomics of Early-Diverging Mushroom-Forming Fungi Provides Insights into the Origins of Lignocellulose Decay Capabilities.</title>
        <authorList>
            <person name="Nagy L.G."/>
            <person name="Riley R."/>
            <person name="Tritt A."/>
            <person name="Adam C."/>
            <person name="Daum C."/>
            <person name="Floudas D."/>
            <person name="Sun H."/>
            <person name="Yadav J.S."/>
            <person name="Pangilinan J."/>
            <person name="Larsson K.H."/>
            <person name="Matsuura K."/>
            <person name="Barry K."/>
            <person name="Labutti K."/>
            <person name="Kuo R."/>
            <person name="Ohm R.A."/>
            <person name="Bhattacharya S.S."/>
            <person name="Shirouzu T."/>
            <person name="Yoshinaga Y."/>
            <person name="Martin F.M."/>
            <person name="Grigoriev I.V."/>
            <person name="Hibbett D.S."/>
        </authorList>
    </citation>
    <scope>NUCLEOTIDE SEQUENCE [LARGE SCALE GENOMIC DNA]</scope>
    <source>
        <strain evidence="2 3">CBS 109695</strain>
    </source>
</reference>
<protein>
    <recommendedName>
        <fullName evidence="4">Secreted protein</fullName>
    </recommendedName>
</protein>
<evidence type="ECO:0008006" key="4">
    <source>
        <dbReference type="Google" id="ProtNLM"/>
    </source>
</evidence>